<keyword evidence="2" id="KW-1133">Transmembrane helix</keyword>
<evidence type="ECO:0000256" key="2">
    <source>
        <dbReference type="SAM" id="Phobius"/>
    </source>
</evidence>
<evidence type="ECO:0000256" key="1">
    <source>
        <dbReference type="SAM" id="MobiDB-lite"/>
    </source>
</evidence>
<sequence length="103" mass="11619">MTRLLNGIGCVLILGGIVMGFIFGFKDDPGIHWPEAFSWWFGGTVSGVLFFAFSLMLEYLEQNNEFLRELLDRTQEQAQPPPSLGNSKASLKSLRGYKMKSRD</sequence>
<name>A0A919XGU0_9BACL</name>
<dbReference type="RefSeq" id="WP_160044410.1">
    <property type="nucleotide sequence ID" value="NZ_BORQ01000002.1"/>
</dbReference>
<feature type="transmembrane region" description="Helical" evidence="2">
    <location>
        <begin position="37"/>
        <end position="60"/>
    </location>
</feature>
<dbReference type="Proteomes" id="UP000679779">
    <property type="component" value="Unassembled WGS sequence"/>
</dbReference>
<feature type="transmembrane region" description="Helical" evidence="2">
    <location>
        <begin position="7"/>
        <end position="25"/>
    </location>
</feature>
<organism evidence="3 4">
    <name type="scientific">Paenibacillus albilobatus</name>
    <dbReference type="NCBI Taxonomy" id="2716884"/>
    <lineage>
        <taxon>Bacteria</taxon>
        <taxon>Bacillati</taxon>
        <taxon>Bacillota</taxon>
        <taxon>Bacilli</taxon>
        <taxon>Bacillales</taxon>
        <taxon>Paenibacillaceae</taxon>
        <taxon>Paenibacillus</taxon>
    </lineage>
</organism>
<protein>
    <submittedName>
        <fullName evidence="3">Uncharacterized protein</fullName>
    </submittedName>
</protein>
<comment type="caution">
    <text evidence="3">The sequence shown here is derived from an EMBL/GenBank/DDBJ whole genome shotgun (WGS) entry which is preliminary data.</text>
</comment>
<keyword evidence="2" id="KW-0812">Transmembrane</keyword>
<gene>
    <name evidence="3" type="ORF">J2TS6_22740</name>
</gene>
<keyword evidence="4" id="KW-1185">Reference proteome</keyword>
<evidence type="ECO:0000313" key="4">
    <source>
        <dbReference type="Proteomes" id="UP000679779"/>
    </source>
</evidence>
<evidence type="ECO:0000313" key="3">
    <source>
        <dbReference type="EMBL" id="GIO31133.1"/>
    </source>
</evidence>
<accession>A0A919XGU0</accession>
<keyword evidence="2" id="KW-0472">Membrane</keyword>
<reference evidence="3" key="1">
    <citation type="submission" date="2021-03" db="EMBL/GenBank/DDBJ databases">
        <title>Antimicrobial resistance genes in bacteria isolated from Japanese honey, and their potential for conferring macrolide and lincosamide resistance in the American foulbrood pathogen Paenibacillus larvae.</title>
        <authorList>
            <person name="Okamoto M."/>
            <person name="Kumagai M."/>
            <person name="Kanamori H."/>
            <person name="Takamatsu D."/>
        </authorList>
    </citation>
    <scope>NUCLEOTIDE SEQUENCE</scope>
    <source>
        <strain evidence="3">J2TS6</strain>
    </source>
</reference>
<proteinExistence type="predicted"/>
<dbReference type="EMBL" id="BORQ01000002">
    <property type="protein sequence ID" value="GIO31133.1"/>
    <property type="molecule type" value="Genomic_DNA"/>
</dbReference>
<feature type="region of interest" description="Disordered" evidence="1">
    <location>
        <begin position="71"/>
        <end position="103"/>
    </location>
</feature>
<dbReference type="AlphaFoldDB" id="A0A919XGU0"/>